<keyword evidence="2" id="KW-1185">Reference proteome</keyword>
<name>A0ABD2A4B6_VESSQ</name>
<proteinExistence type="predicted"/>
<sequence>MSSSQSSSTFYESTRKPIDKKVLYHNIKMNMQEIQRVAREVDKNMKKVREDIDITATLLNAIETHAQQNKN</sequence>
<evidence type="ECO:0000313" key="1">
    <source>
        <dbReference type="EMBL" id="KAL2715206.1"/>
    </source>
</evidence>
<reference evidence="1 2" key="1">
    <citation type="journal article" date="2024" name="Ann. Entomol. Soc. Am.">
        <title>Genomic analyses of the southern and eastern yellowjacket wasps (Hymenoptera: Vespidae) reveal evolutionary signatures of social life.</title>
        <authorList>
            <person name="Catto M.A."/>
            <person name="Caine P.B."/>
            <person name="Orr S.E."/>
            <person name="Hunt B.G."/>
            <person name="Goodisman M.A.D."/>
        </authorList>
    </citation>
    <scope>NUCLEOTIDE SEQUENCE [LARGE SCALE GENOMIC DNA]</scope>
    <source>
        <strain evidence="1">233</strain>
        <tissue evidence="1">Head and thorax</tissue>
    </source>
</reference>
<dbReference type="Proteomes" id="UP001607302">
    <property type="component" value="Unassembled WGS sequence"/>
</dbReference>
<organism evidence="1 2">
    <name type="scientific">Vespula squamosa</name>
    <name type="common">Southern yellow jacket</name>
    <name type="synonym">Wasp</name>
    <dbReference type="NCBI Taxonomy" id="30214"/>
    <lineage>
        <taxon>Eukaryota</taxon>
        <taxon>Metazoa</taxon>
        <taxon>Ecdysozoa</taxon>
        <taxon>Arthropoda</taxon>
        <taxon>Hexapoda</taxon>
        <taxon>Insecta</taxon>
        <taxon>Pterygota</taxon>
        <taxon>Neoptera</taxon>
        <taxon>Endopterygota</taxon>
        <taxon>Hymenoptera</taxon>
        <taxon>Apocrita</taxon>
        <taxon>Aculeata</taxon>
        <taxon>Vespoidea</taxon>
        <taxon>Vespidae</taxon>
        <taxon>Vespinae</taxon>
        <taxon>Vespula</taxon>
    </lineage>
</organism>
<accession>A0ABD2A4B6</accession>
<comment type="caution">
    <text evidence="1">The sequence shown here is derived from an EMBL/GenBank/DDBJ whole genome shotgun (WGS) entry which is preliminary data.</text>
</comment>
<dbReference type="AlphaFoldDB" id="A0ABD2A4B6"/>
<evidence type="ECO:0000313" key="2">
    <source>
        <dbReference type="Proteomes" id="UP001607302"/>
    </source>
</evidence>
<protein>
    <submittedName>
        <fullName evidence="1">Uncharacterized protein</fullName>
    </submittedName>
</protein>
<dbReference type="EMBL" id="JAUDFV010000155">
    <property type="protein sequence ID" value="KAL2715206.1"/>
    <property type="molecule type" value="Genomic_DNA"/>
</dbReference>
<gene>
    <name evidence="1" type="ORF">V1478_014904</name>
</gene>